<keyword evidence="1" id="KW-0472">Membrane</keyword>
<name>A0A4Q9KD62_9ACTN</name>
<dbReference type="EMBL" id="SDMQ01000007">
    <property type="protein sequence ID" value="TBT84590.1"/>
    <property type="molecule type" value="Genomic_DNA"/>
</dbReference>
<dbReference type="RefSeq" id="WP_131168014.1">
    <property type="nucleotide sequence ID" value="NZ_CANLBI010000003.1"/>
</dbReference>
<keyword evidence="1" id="KW-1133">Transmembrane helix</keyword>
<gene>
    <name evidence="2" type="ORF">ET989_07930</name>
</gene>
<sequence>MEGLNTDLDLNGAASPRVKPRVGEWAPADVPSTRAKRNQRWWTITVATIALVAVVAFGYVAYRMLRGY</sequence>
<keyword evidence="3" id="KW-1185">Reference proteome</keyword>
<feature type="transmembrane region" description="Helical" evidence="1">
    <location>
        <begin position="41"/>
        <end position="62"/>
    </location>
</feature>
<reference evidence="2 3" key="1">
    <citation type="submission" date="2019-01" db="EMBL/GenBank/DDBJ databases">
        <title>Lactibacter flavus gen. nov., sp. nov., a novel bacterium of the family Propionibacteriaceae isolated from raw milk and dairy products.</title>
        <authorList>
            <person name="Huptas C."/>
            <person name="Wenning M."/>
            <person name="Breitenwieser F."/>
            <person name="Doll E."/>
            <person name="Von Neubeck M."/>
            <person name="Busse H.-J."/>
            <person name="Scherer S."/>
        </authorList>
    </citation>
    <scope>NUCLEOTIDE SEQUENCE [LARGE SCALE GENOMIC DNA]</scope>
    <source>
        <strain evidence="2 3">KCTC 33808</strain>
    </source>
</reference>
<comment type="caution">
    <text evidence="2">The sequence shown here is derived from an EMBL/GenBank/DDBJ whole genome shotgun (WGS) entry which is preliminary data.</text>
</comment>
<protein>
    <submittedName>
        <fullName evidence="2">Uncharacterized protein</fullName>
    </submittedName>
</protein>
<dbReference type="OrthoDB" id="3732773at2"/>
<dbReference type="AlphaFoldDB" id="A0A4Q9KD62"/>
<evidence type="ECO:0000313" key="2">
    <source>
        <dbReference type="EMBL" id="TBT84590.1"/>
    </source>
</evidence>
<proteinExistence type="predicted"/>
<keyword evidence="1" id="KW-0812">Transmembrane</keyword>
<accession>A0A4Q9KD62</accession>
<dbReference type="Proteomes" id="UP000292373">
    <property type="component" value="Unassembled WGS sequence"/>
</dbReference>
<organism evidence="2 3">
    <name type="scientific">Propioniciclava sinopodophylli</name>
    <dbReference type="NCBI Taxonomy" id="1837344"/>
    <lineage>
        <taxon>Bacteria</taxon>
        <taxon>Bacillati</taxon>
        <taxon>Actinomycetota</taxon>
        <taxon>Actinomycetes</taxon>
        <taxon>Propionibacteriales</taxon>
        <taxon>Propionibacteriaceae</taxon>
        <taxon>Propioniciclava</taxon>
    </lineage>
</organism>
<evidence type="ECO:0000313" key="3">
    <source>
        <dbReference type="Proteomes" id="UP000292373"/>
    </source>
</evidence>
<evidence type="ECO:0000256" key="1">
    <source>
        <dbReference type="SAM" id="Phobius"/>
    </source>
</evidence>